<sequence>MSSAYVAPSIVLTDSPPYVPSGAQAKPSDDNVFISTYTYTEFTLTMNATGSPPVSIRPLLQPTEAPQAGDPFLDP</sequence>
<keyword evidence="3" id="KW-1185">Reference proteome</keyword>
<proteinExistence type="predicted"/>
<organism evidence="2 3">
    <name type="scientific">Sporothrix eucalyptigena</name>
    <dbReference type="NCBI Taxonomy" id="1812306"/>
    <lineage>
        <taxon>Eukaryota</taxon>
        <taxon>Fungi</taxon>
        <taxon>Dikarya</taxon>
        <taxon>Ascomycota</taxon>
        <taxon>Pezizomycotina</taxon>
        <taxon>Sordariomycetes</taxon>
        <taxon>Sordariomycetidae</taxon>
        <taxon>Ophiostomatales</taxon>
        <taxon>Ophiostomataceae</taxon>
        <taxon>Sporothrix</taxon>
    </lineage>
</organism>
<protein>
    <submittedName>
        <fullName evidence="2">Uncharacterized protein</fullName>
    </submittedName>
</protein>
<evidence type="ECO:0000313" key="2">
    <source>
        <dbReference type="EMBL" id="CAK7221690.1"/>
    </source>
</evidence>
<feature type="region of interest" description="Disordered" evidence="1">
    <location>
        <begin position="49"/>
        <end position="75"/>
    </location>
</feature>
<name>A0ABP0BRK0_9PEZI</name>
<comment type="caution">
    <text evidence="2">The sequence shown here is derived from an EMBL/GenBank/DDBJ whole genome shotgun (WGS) entry which is preliminary data.</text>
</comment>
<gene>
    <name evidence="2" type="ORF">SEUCBS140593_004652</name>
</gene>
<dbReference type="EMBL" id="CAWUHD010000041">
    <property type="protein sequence ID" value="CAK7221690.1"/>
    <property type="molecule type" value="Genomic_DNA"/>
</dbReference>
<dbReference type="Proteomes" id="UP001642482">
    <property type="component" value="Unassembled WGS sequence"/>
</dbReference>
<reference evidence="2 3" key="1">
    <citation type="submission" date="2024-01" db="EMBL/GenBank/DDBJ databases">
        <authorList>
            <person name="Allen C."/>
            <person name="Tagirdzhanova G."/>
        </authorList>
    </citation>
    <scope>NUCLEOTIDE SEQUENCE [LARGE SCALE GENOMIC DNA]</scope>
</reference>
<accession>A0ABP0BRK0</accession>
<evidence type="ECO:0000256" key="1">
    <source>
        <dbReference type="SAM" id="MobiDB-lite"/>
    </source>
</evidence>
<evidence type="ECO:0000313" key="3">
    <source>
        <dbReference type="Proteomes" id="UP001642482"/>
    </source>
</evidence>